<keyword evidence="3" id="KW-1185">Reference proteome</keyword>
<protein>
    <submittedName>
        <fullName evidence="2">Uncharacterized protein</fullName>
    </submittedName>
</protein>
<reference evidence="2" key="1">
    <citation type="submission" date="2021-03" db="EMBL/GenBank/DDBJ databases">
        <title>Draft genome sequence of rust myrtle Austropuccinia psidii MF-1, a brazilian biotype.</title>
        <authorList>
            <person name="Quecine M.C."/>
            <person name="Pachon D.M.R."/>
            <person name="Bonatelli M.L."/>
            <person name="Correr F.H."/>
            <person name="Franceschini L.M."/>
            <person name="Leite T.F."/>
            <person name="Margarido G.R.A."/>
            <person name="Almeida C.A."/>
            <person name="Ferrarezi J.A."/>
            <person name="Labate C.A."/>
        </authorList>
    </citation>
    <scope>NUCLEOTIDE SEQUENCE</scope>
    <source>
        <strain evidence="2">MF-1</strain>
    </source>
</reference>
<proteinExistence type="predicted"/>
<name>A0A9Q3B9V7_9BASI</name>
<dbReference type="Proteomes" id="UP000765509">
    <property type="component" value="Unassembled WGS sequence"/>
</dbReference>
<accession>A0A9Q3B9V7</accession>
<dbReference type="AlphaFoldDB" id="A0A9Q3B9V7"/>
<evidence type="ECO:0000313" key="2">
    <source>
        <dbReference type="EMBL" id="MBW0461160.1"/>
    </source>
</evidence>
<gene>
    <name evidence="2" type="ORF">O181_000875</name>
</gene>
<organism evidence="2 3">
    <name type="scientific">Austropuccinia psidii MF-1</name>
    <dbReference type="NCBI Taxonomy" id="1389203"/>
    <lineage>
        <taxon>Eukaryota</taxon>
        <taxon>Fungi</taxon>
        <taxon>Dikarya</taxon>
        <taxon>Basidiomycota</taxon>
        <taxon>Pucciniomycotina</taxon>
        <taxon>Pucciniomycetes</taxon>
        <taxon>Pucciniales</taxon>
        <taxon>Sphaerophragmiaceae</taxon>
        <taxon>Austropuccinia</taxon>
    </lineage>
</organism>
<evidence type="ECO:0000256" key="1">
    <source>
        <dbReference type="SAM" id="MobiDB-lite"/>
    </source>
</evidence>
<feature type="compositionally biased region" description="Basic and acidic residues" evidence="1">
    <location>
        <begin position="9"/>
        <end position="28"/>
    </location>
</feature>
<sequence length="230" mass="27710">MIRMIKCPPLKEKSGEQRRNSFMAHEEGTPSDSEFPHPQITLIEFFLDQSEMRQQRNQAFNSHNVAKPESQKEKQRFLKEEFPDNVHGMRSAVHAHFLFLLKVKDKDFYSLPELPSPEENAIEIQVAGHLQYIPKDLFNEPSKQVQCQVFQSYFKNELHKLGLEQFTWDWESLWKNQFNEFIYMVFYHTFQLALVNTKYNCYCWKKNHNKYCSVSALMEQYFTDFKREWK</sequence>
<dbReference type="EMBL" id="AVOT02000118">
    <property type="protein sequence ID" value="MBW0461160.1"/>
    <property type="molecule type" value="Genomic_DNA"/>
</dbReference>
<comment type="caution">
    <text evidence="2">The sequence shown here is derived from an EMBL/GenBank/DDBJ whole genome shotgun (WGS) entry which is preliminary data.</text>
</comment>
<dbReference type="OrthoDB" id="2501705at2759"/>
<evidence type="ECO:0000313" key="3">
    <source>
        <dbReference type="Proteomes" id="UP000765509"/>
    </source>
</evidence>
<feature type="region of interest" description="Disordered" evidence="1">
    <location>
        <begin position="1"/>
        <end position="36"/>
    </location>
</feature>